<dbReference type="Pfam" id="PF00211">
    <property type="entry name" value="Guanylate_cyc"/>
    <property type="match status" value="1"/>
</dbReference>
<dbReference type="SMART" id="SM00044">
    <property type="entry name" value="CYCc"/>
    <property type="match status" value="1"/>
</dbReference>
<dbReference type="GO" id="GO:0009190">
    <property type="term" value="P:cyclic nucleotide biosynthetic process"/>
    <property type="evidence" value="ECO:0007669"/>
    <property type="project" value="InterPro"/>
</dbReference>
<organism evidence="5">
    <name type="scientific">Eutreptiella gymnastica</name>
    <dbReference type="NCBI Taxonomy" id="73025"/>
    <lineage>
        <taxon>Eukaryota</taxon>
        <taxon>Discoba</taxon>
        <taxon>Euglenozoa</taxon>
        <taxon>Euglenida</taxon>
        <taxon>Spirocuta</taxon>
        <taxon>Euglenophyceae</taxon>
        <taxon>Eutreptiales</taxon>
        <taxon>Eutreptiaceae</taxon>
        <taxon>Eutreptiella</taxon>
    </lineage>
</organism>
<reference evidence="5" key="1">
    <citation type="submission" date="2021-01" db="EMBL/GenBank/DDBJ databases">
        <authorList>
            <person name="Corre E."/>
            <person name="Pelletier E."/>
            <person name="Niang G."/>
            <person name="Scheremetjew M."/>
            <person name="Finn R."/>
            <person name="Kale V."/>
            <person name="Holt S."/>
            <person name="Cochrane G."/>
            <person name="Meng A."/>
            <person name="Brown T."/>
            <person name="Cohen L."/>
        </authorList>
    </citation>
    <scope>NUCLEOTIDE SEQUENCE</scope>
    <source>
        <strain evidence="5">NIES-381</strain>
    </source>
</reference>
<keyword evidence="1" id="KW-0472">Membrane</keyword>
<dbReference type="PROSITE" id="PS50125">
    <property type="entry name" value="GUANYLATE_CYCLASE_2"/>
    <property type="match status" value="1"/>
</dbReference>
<feature type="chain" id="PRO_5031325941" description="Guanylate cyclase domain-containing protein" evidence="2">
    <location>
        <begin position="27"/>
        <end position="606"/>
    </location>
</feature>
<dbReference type="InterPro" id="IPR050697">
    <property type="entry name" value="Adenylyl/Guanylyl_Cyclase_3/4"/>
</dbReference>
<dbReference type="GO" id="GO:0035556">
    <property type="term" value="P:intracellular signal transduction"/>
    <property type="evidence" value="ECO:0007669"/>
    <property type="project" value="InterPro"/>
</dbReference>
<sequence length="606" mass="65990">MQGKGKQMMFSLLAFLLLWILGLAIGSAILFSITAERNVESRLACQNVGSELGLTVQSNLVSSVSAVVALSGLVQGLGEVPINHNATNKTDRMQLINTTSFERFARVVKAKYIALGDVQLQPSAIVNQAWPNTGAVGHDLLNDPNRRVDVLNTINRQDVVVAGPFTLVQGGFALIVRYPVWLSDNKTWDTWWGLCGVLIFVDTLLDKVCNFDVALKSYTYKLTFFNANTKTQDIIRNNTALDNPVFEATGRNAPINVDIPLEGGNTWNLLIVPEAGFAGQMTATDIILLVVLSMVAAAAVILIAHCLLWLVAKSKVAAAEALVPTGEVALLFTDVEGSTEMWETDEVCMHDAMSLHDTIVRRAIKENNGYEVKTEGDAFFISFSETDDALQCAVDIQTNLMNAPWPKGNLETLATYKEEPFNKEKMTTGAPTNFLWRGFRVRMGIHLGLPIPLFDSRTLRGDYLGPTVNLAARVAGTAHGGEIRMSKIAIDSCSTKVIQGVNITACGEVTLKGIQQPVPIVSVVPTALADRRFIQALGREITLHHHGARKNRQFLSVLKDNSSIVSSMRGRREHALSITSLKSDKSGQDPNLTSVSPAVPQVPVDM</sequence>
<name>A0A7S1IRF7_9EUGL</name>
<dbReference type="InterPro" id="IPR029787">
    <property type="entry name" value="Nucleotide_cyclase"/>
</dbReference>
<protein>
    <recommendedName>
        <fullName evidence="6">Guanylate cyclase domain-containing protein</fullName>
    </recommendedName>
</protein>
<dbReference type="GO" id="GO:0003824">
    <property type="term" value="F:catalytic activity"/>
    <property type="evidence" value="ECO:0007669"/>
    <property type="project" value="UniProtKB-ARBA"/>
</dbReference>
<dbReference type="InterPro" id="IPR001054">
    <property type="entry name" value="A/G_cyclase"/>
</dbReference>
<dbReference type="PANTHER" id="PTHR43081:SF1">
    <property type="entry name" value="ADENYLATE CYCLASE, TERMINAL-DIFFERENTIATION SPECIFIC"/>
    <property type="match status" value="1"/>
</dbReference>
<keyword evidence="1" id="KW-1133">Transmembrane helix</keyword>
<feature type="domain" description="Guanylate cyclase" evidence="3">
    <location>
        <begin position="329"/>
        <end position="475"/>
    </location>
</feature>
<accession>A0A7S1IRF7</accession>
<dbReference type="PROSITE" id="PS50839">
    <property type="entry name" value="CHASE"/>
    <property type="match status" value="1"/>
</dbReference>
<evidence type="ECO:0000259" key="4">
    <source>
        <dbReference type="PROSITE" id="PS50839"/>
    </source>
</evidence>
<evidence type="ECO:0000259" key="3">
    <source>
        <dbReference type="PROSITE" id="PS50125"/>
    </source>
</evidence>
<feature type="domain" description="CHASE" evidence="4">
    <location>
        <begin position="121"/>
        <end position="208"/>
    </location>
</feature>
<keyword evidence="1" id="KW-0812">Transmembrane</keyword>
<evidence type="ECO:0000256" key="2">
    <source>
        <dbReference type="SAM" id="SignalP"/>
    </source>
</evidence>
<feature type="signal peptide" evidence="2">
    <location>
        <begin position="1"/>
        <end position="26"/>
    </location>
</feature>
<dbReference type="SMART" id="SM01079">
    <property type="entry name" value="CHASE"/>
    <property type="match status" value="1"/>
</dbReference>
<evidence type="ECO:0000256" key="1">
    <source>
        <dbReference type="SAM" id="Phobius"/>
    </source>
</evidence>
<dbReference type="SUPFAM" id="SSF55073">
    <property type="entry name" value="Nucleotide cyclase"/>
    <property type="match status" value="1"/>
</dbReference>
<gene>
    <name evidence="5" type="ORF">EGYM00392_LOCUS31252</name>
</gene>
<dbReference type="Pfam" id="PF03924">
    <property type="entry name" value="CHASE"/>
    <property type="match status" value="1"/>
</dbReference>
<dbReference type="Gene3D" id="3.30.70.1230">
    <property type="entry name" value="Nucleotide cyclase"/>
    <property type="match status" value="1"/>
</dbReference>
<dbReference type="PANTHER" id="PTHR43081">
    <property type="entry name" value="ADENYLATE CYCLASE, TERMINAL-DIFFERENTIATION SPECIFIC-RELATED"/>
    <property type="match status" value="1"/>
</dbReference>
<dbReference type="CDD" id="cd07302">
    <property type="entry name" value="CHD"/>
    <property type="match status" value="1"/>
</dbReference>
<dbReference type="EMBL" id="HBGA01083802">
    <property type="protein sequence ID" value="CAD9020138.1"/>
    <property type="molecule type" value="Transcribed_RNA"/>
</dbReference>
<evidence type="ECO:0008006" key="6">
    <source>
        <dbReference type="Google" id="ProtNLM"/>
    </source>
</evidence>
<dbReference type="AlphaFoldDB" id="A0A7S1IRF7"/>
<feature type="transmembrane region" description="Helical" evidence="1">
    <location>
        <begin position="286"/>
        <end position="312"/>
    </location>
</feature>
<proteinExistence type="predicted"/>
<dbReference type="InterPro" id="IPR006189">
    <property type="entry name" value="CHASE_dom"/>
</dbReference>
<evidence type="ECO:0000313" key="5">
    <source>
        <dbReference type="EMBL" id="CAD9020138.1"/>
    </source>
</evidence>
<keyword evidence="2" id="KW-0732">Signal</keyword>